<dbReference type="Proteomes" id="UP000241912">
    <property type="component" value="Unassembled WGS sequence"/>
</dbReference>
<sequence>MSVISLALFTTTAQSNPPILVDRETGKYLGTLSNNHYDSDSVSNPYGQYGSKYSPDSISNPYGQYGSKYSPDSPNNPYATNPPVIISPDNSLYDPR</sequence>
<reference evidence="2 3" key="1">
    <citation type="submission" date="2018-03" db="EMBL/GenBank/DDBJ databases">
        <title>Draft genome of Nitrosomonas supralitoralis APG5.</title>
        <authorList>
            <person name="Urakawa H."/>
            <person name="Lopez J.V."/>
        </authorList>
    </citation>
    <scope>NUCLEOTIDE SEQUENCE [LARGE SCALE GENOMIC DNA]</scope>
    <source>
        <strain evidence="2 3">APG5</strain>
    </source>
</reference>
<feature type="region of interest" description="Disordered" evidence="1">
    <location>
        <begin position="32"/>
        <end position="96"/>
    </location>
</feature>
<dbReference type="AlphaFoldDB" id="A0A2P7NSH9"/>
<evidence type="ECO:0000313" key="2">
    <source>
        <dbReference type="EMBL" id="PSJ16410.1"/>
    </source>
</evidence>
<feature type="compositionally biased region" description="Polar residues" evidence="1">
    <location>
        <begin position="32"/>
        <end position="46"/>
    </location>
</feature>
<dbReference type="EMBL" id="PXXU01000052">
    <property type="protein sequence ID" value="PSJ16410.1"/>
    <property type="molecule type" value="Genomic_DNA"/>
</dbReference>
<name>A0A2P7NSH9_9PROT</name>
<accession>A0A2P7NSH9</accession>
<gene>
    <name evidence="2" type="ORF">C7H79_13540</name>
</gene>
<evidence type="ECO:0000256" key="1">
    <source>
        <dbReference type="SAM" id="MobiDB-lite"/>
    </source>
</evidence>
<evidence type="ECO:0000313" key="3">
    <source>
        <dbReference type="Proteomes" id="UP000241912"/>
    </source>
</evidence>
<proteinExistence type="predicted"/>
<comment type="caution">
    <text evidence="2">The sequence shown here is derived from an EMBL/GenBank/DDBJ whole genome shotgun (WGS) entry which is preliminary data.</text>
</comment>
<organism evidence="2 3">
    <name type="scientific">Nitrosomonas supralitoralis</name>
    <dbReference type="NCBI Taxonomy" id="2116706"/>
    <lineage>
        <taxon>Bacteria</taxon>
        <taxon>Pseudomonadati</taxon>
        <taxon>Pseudomonadota</taxon>
        <taxon>Betaproteobacteria</taxon>
        <taxon>Nitrosomonadales</taxon>
        <taxon>Nitrosomonadaceae</taxon>
        <taxon>Nitrosomonas</taxon>
    </lineage>
</organism>
<dbReference type="OrthoDB" id="8566273at2"/>
<keyword evidence="3" id="KW-1185">Reference proteome</keyword>
<protein>
    <submittedName>
        <fullName evidence="2">Uncharacterized protein</fullName>
    </submittedName>
</protein>
<feature type="compositionally biased region" description="Polar residues" evidence="1">
    <location>
        <begin position="70"/>
        <end position="79"/>
    </location>
</feature>